<keyword evidence="10" id="KW-1185">Reference proteome</keyword>
<evidence type="ECO:0000256" key="1">
    <source>
        <dbReference type="ARBA" id="ARBA00006335"/>
    </source>
</evidence>
<accession>A0A8K0F166</accession>
<dbReference type="EC" id="3.1.4.12" evidence="2"/>
<sequence>MVLHTSEFDSPFLGRLHTGAWALIFPCYWSINHLASLFIATDDELANREEDPCYEHFLQLSFLVPFYLALSLLTAPLALLGFVVWAPLQSRRHPYVYSCSPDTGTHFVPWKHPRVGRSFIVATANLCLLPECAARYNNLRRTQWRAREIGHRVASSQTSPKINIVVESPSEEQSDSGVGVRRDVDSFDSRVSSLPSASQSGNVHAVQLHAEPSCSRHDTNAQGSTNSQGSSVPNAHGSNVAFSLCSDSRRPAPVMCNGFIPGAHAGNKMIHIKRLPALDGASPPPLSDSAAPPAPPADQSDTSTEGTLSPVSPSSTLEYMTACSSLYHTACSTLDSGIAVMDGRHDAPPPPRPGVAHDITVVFPYQLDFLCLQEVFDKRAGDRLARQLHRWFGYVVRDVGNHSLARNCFVLNSGLLFASRYPILDVAFKHFPEKAKEEYLACKGLLMAKVLLGTTKEQQRIVGYVANTHLQATEGDDQVRLQQLGHIPTWLEEFRQDTWQSNDPPDLVMFDLLCGDFNFNNLRSDHRDLWSHPLFDLYTDPCRTAPGEDKPWTVGTLLKQENMHYKEVNYPEGLERILRDDTMRGLYVYDDETDVGTAAADMAGKHRIDYTMYREGSLSNNCVLKPEEVMFTTQLAALTDHVPVSLRFSAGQKMA</sequence>
<dbReference type="CDD" id="cd09078">
    <property type="entry name" value="nSMase"/>
    <property type="match status" value="1"/>
</dbReference>
<evidence type="ECO:0000256" key="3">
    <source>
        <dbReference type="ARBA" id="ARBA00022801"/>
    </source>
</evidence>
<gene>
    <name evidence="9" type="primary">SMPD3</name>
    <name evidence="9" type="ORF">BLAG_LOCUS22995</name>
</gene>
<feature type="region of interest" description="Disordered" evidence="6">
    <location>
        <begin position="214"/>
        <end position="235"/>
    </location>
</feature>
<evidence type="ECO:0000256" key="6">
    <source>
        <dbReference type="SAM" id="MobiDB-lite"/>
    </source>
</evidence>
<feature type="region of interest" description="Disordered" evidence="6">
    <location>
        <begin position="277"/>
        <end position="312"/>
    </location>
</feature>
<evidence type="ECO:0000313" key="10">
    <source>
        <dbReference type="Proteomes" id="UP000838412"/>
    </source>
</evidence>
<reference evidence="9" key="1">
    <citation type="submission" date="2022-01" db="EMBL/GenBank/DDBJ databases">
        <authorList>
            <person name="Braso-Vives M."/>
        </authorList>
    </citation>
    <scope>NUCLEOTIDE SEQUENCE</scope>
</reference>
<comment type="catalytic activity">
    <reaction evidence="5">
        <text>N-(hexadecanoyl)-sphing-4-enine-1-phosphocholine + H2O = N-hexadecanoylsphing-4-enine + phosphocholine + H(+)</text>
        <dbReference type="Rhea" id="RHEA:45644"/>
        <dbReference type="ChEBI" id="CHEBI:15377"/>
        <dbReference type="ChEBI" id="CHEBI:15378"/>
        <dbReference type="ChEBI" id="CHEBI:72959"/>
        <dbReference type="ChEBI" id="CHEBI:78646"/>
        <dbReference type="ChEBI" id="CHEBI:295975"/>
    </reaction>
    <physiologicalReaction direction="left-to-right" evidence="5">
        <dbReference type="Rhea" id="RHEA:45645"/>
    </physiologicalReaction>
</comment>
<dbReference type="GO" id="GO:0004767">
    <property type="term" value="F:sphingomyelin phosphodiesterase activity"/>
    <property type="evidence" value="ECO:0007669"/>
    <property type="project" value="UniProtKB-EC"/>
</dbReference>
<dbReference type="Pfam" id="PF03372">
    <property type="entry name" value="Exo_endo_phos"/>
    <property type="match status" value="1"/>
</dbReference>
<dbReference type="OrthoDB" id="40902at2759"/>
<feature type="transmembrane region" description="Helical" evidence="7">
    <location>
        <begin position="62"/>
        <end position="88"/>
    </location>
</feature>
<dbReference type="GO" id="GO:0005576">
    <property type="term" value="C:extracellular region"/>
    <property type="evidence" value="ECO:0007669"/>
    <property type="project" value="InterPro"/>
</dbReference>
<comment type="similarity">
    <text evidence="1">Belongs to the neutral sphingomyelinase family.</text>
</comment>
<feature type="transmembrane region" description="Helical" evidence="7">
    <location>
        <begin position="20"/>
        <end position="41"/>
    </location>
</feature>
<dbReference type="GO" id="GO:0016020">
    <property type="term" value="C:membrane"/>
    <property type="evidence" value="ECO:0007669"/>
    <property type="project" value="GOC"/>
</dbReference>
<dbReference type="SUPFAM" id="SSF56219">
    <property type="entry name" value="DNase I-like"/>
    <property type="match status" value="1"/>
</dbReference>
<evidence type="ECO:0000256" key="2">
    <source>
        <dbReference type="ARBA" id="ARBA00012369"/>
    </source>
</evidence>
<evidence type="ECO:0000256" key="5">
    <source>
        <dbReference type="ARBA" id="ARBA00049371"/>
    </source>
</evidence>
<organism evidence="9 10">
    <name type="scientific">Branchiostoma lanceolatum</name>
    <name type="common">Common lancelet</name>
    <name type="synonym">Amphioxus lanceolatum</name>
    <dbReference type="NCBI Taxonomy" id="7740"/>
    <lineage>
        <taxon>Eukaryota</taxon>
        <taxon>Metazoa</taxon>
        <taxon>Chordata</taxon>
        <taxon>Cephalochordata</taxon>
        <taxon>Leptocardii</taxon>
        <taxon>Amphioxiformes</taxon>
        <taxon>Branchiostomatidae</taxon>
        <taxon>Branchiostoma</taxon>
    </lineage>
</organism>
<comment type="catalytic activity">
    <reaction evidence="4">
        <text>a sphingomyelin + H2O = phosphocholine + an N-acylsphing-4-enine + H(+)</text>
        <dbReference type="Rhea" id="RHEA:19253"/>
        <dbReference type="ChEBI" id="CHEBI:15377"/>
        <dbReference type="ChEBI" id="CHEBI:15378"/>
        <dbReference type="ChEBI" id="CHEBI:17636"/>
        <dbReference type="ChEBI" id="CHEBI:52639"/>
        <dbReference type="ChEBI" id="CHEBI:295975"/>
        <dbReference type="EC" id="3.1.4.12"/>
    </reaction>
    <physiologicalReaction direction="left-to-right" evidence="4">
        <dbReference type="Rhea" id="RHEA:19254"/>
    </physiologicalReaction>
</comment>
<dbReference type="InterPro" id="IPR038772">
    <property type="entry name" value="Sph/SMPD2-like"/>
</dbReference>
<keyword evidence="7" id="KW-1133">Transmembrane helix</keyword>
<feature type="domain" description="Endonuclease/exonuclease/phosphatase" evidence="8">
    <location>
        <begin position="365"/>
        <end position="623"/>
    </location>
</feature>
<evidence type="ECO:0000259" key="8">
    <source>
        <dbReference type="Pfam" id="PF03372"/>
    </source>
</evidence>
<dbReference type="Gene3D" id="3.60.10.10">
    <property type="entry name" value="Endonuclease/exonuclease/phosphatase"/>
    <property type="match status" value="1"/>
</dbReference>
<dbReference type="PANTHER" id="PTHR16320">
    <property type="entry name" value="SPHINGOMYELINASE FAMILY MEMBER"/>
    <property type="match status" value="1"/>
</dbReference>
<dbReference type="PANTHER" id="PTHR16320:SF1">
    <property type="entry name" value="SPHINGOMYELINASE DDB_G0288017"/>
    <property type="match status" value="1"/>
</dbReference>
<evidence type="ECO:0000256" key="4">
    <source>
        <dbReference type="ARBA" id="ARBA00047268"/>
    </source>
</evidence>
<dbReference type="GO" id="GO:0006684">
    <property type="term" value="P:sphingomyelin metabolic process"/>
    <property type="evidence" value="ECO:0007669"/>
    <property type="project" value="TreeGrafter"/>
</dbReference>
<evidence type="ECO:0000313" key="9">
    <source>
        <dbReference type="EMBL" id="CAH1270816.1"/>
    </source>
</evidence>
<keyword evidence="3" id="KW-0378">Hydrolase</keyword>
<dbReference type="InterPro" id="IPR005135">
    <property type="entry name" value="Endo/exonuclease/phosphatase"/>
</dbReference>
<evidence type="ECO:0000256" key="7">
    <source>
        <dbReference type="SAM" id="Phobius"/>
    </source>
</evidence>
<dbReference type="InterPro" id="IPR017766">
    <property type="entry name" value="Sphingomyelinase/PLipase_C"/>
</dbReference>
<proteinExistence type="inferred from homology"/>
<feature type="compositionally biased region" description="Polar residues" evidence="6">
    <location>
        <begin position="220"/>
        <end position="235"/>
    </location>
</feature>
<keyword evidence="7" id="KW-0812">Transmembrane</keyword>
<dbReference type="Proteomes" id="UP000838412">
    <property type="component" value="Chromosome 7"/>
</dbReference>
<keyword evidence="7" id="KW-0472">Membrane</keyword>
<feature type="compositionally biased region" description="Pro residues" evidence="6">
    <location>
        <begin position="282"/>
        <end position="296"/>
    </location>
</feature>
<protein>
    <recommendedName>
        <fullName evidence="2">sphingomyelin phosphodiesterase</fullName>
        <ecNumber evidence="2">3.1.4.12</ecNumber>
    </recommendedName>
</protein>
<dbReference type="GO" id="GO:0005737">
    <property type="term" value="C:cytoplasm"/>
    <property type="evidence" value="ECO:0007669"/>
    <property type="project" value="TreeGrafter"/>
</dbReference>
<dbReference type="AlphaFoldDB" id="A0A8K0F166"/>
<dbReference type="InterPro" id="IPR036691">
    <property type="entry name" value="Endo/exonu/phosph_ase_sf"/>
</dbReference>
<dbReference type="EMBL" id="OV696692">
    <property type="protein sequence ID" value="CAH1270816.1"/>
    <property type="molecule type" value="Genomic_DNA"/>
</dbReference>
<name>A0A8K0F166_BRALA</name>